<dbReference type="AlphaFoldDB" id="A0A6P8B5V4"/>
<reference evidence="2" key="2">
    <citation type="submission" date="2019-10" db="EMBL/GenBank/DDBJ databases">
        <authorList>
            <consortium name="NCBI Genome Project"/>
        </authorList>
    </citation>
    <scope>NUCLEOTIDE SEQUENCE</scope>
    <source>
        <strain evidence="2">NI907</strain>
    </source>
</reference>
<reference evidence="1 2" key="1">
    <citation type="journal article" date="2019" name="Mol. Biol. Evol.">
        <title>Blast fungal genomes show frequent chromosomal changes, gene gains and losses, and effector gene turnover.</title>
        <authorList>
            <person name="Gomez Luciano L.B."/>
            <person name="Jason Tsai I."/>
            <person name="Chuma I."/>
            <person name="Tosa Y."/>
            <person name="Chen Y.H."/>
            <person name="Li J.Y."/>
            <person name="Li M.Y."/>
            <person name="Jade Lu M.Y."/>
            <person name="Nakayashiki H."/>
            <person name="Li W.H."/>
        </authorList>
    </citation>
    <scope>NUCLEOTIDE SEQUENCE [LARGE SCALE GENOMIC DNA]</scope>
    <source>
        <strain evidence="1 2">NI907</strain>
    </source>
</reference>
<dbReference type="GeneID" id="41960816"/>
<accession>A0A6P8B5V4</accession>
<evidence type="ECO:0000313" key="2">
    <source>
        <dbReference type="RefSeq" id="XP_030982616.1"/>
    </source>
</evidence>
<gene>
    <name evidence="2" type="ORF">PgNI_05877</name>
</gene>
<reference evidence="2" key="3">
    <citation type="submission" date="2025-08" db="UniProtKB">
        <authorList>
            <consortium name="RefSeq"/>
        </authorList>
    </citation>
    <scope>IDENTIFICATION</scope>
    <source>
        <strain evidence="2">NI907</strain>
    </source>
</reference>
<sequence length="102" mass="11141">MNELNVSLRHGLVDVFQGETVAPYMPPHFSSPQMTTACTFILLKNGQDVSPHSILDMHARSIRGPPELSARSGFRTRNFIGEPGQTIASSVIFVPVTSSRTT</sequence>
<proteinExistence type="predicted"/>
<name>A0A6P8B5V4_PYRGI</name>
<dbReference type="Proteomes" id="UP000515153">
    <property type="component" value="Chromosome I"/>
</dbReference>
<organism evidence="1 2">
    <name type="scientific">Pyricularia grisea</name>
    <name type="common">Crabgrass-specific blast fungus</name>
    <name type="synonym">Magnaporthe grisea</name>
    <dbReference type="NCBI Taxonomy" id="148305"/>
    <lineage>
        <taxon>Eukaryota</taxon>
        <taxon>Fungi</taxon>
        <taxon>Dikarya</taxon>
        <taxon>Ascomycota</taxon>
        <taxon>Pezizomycotina</taxon>
        <taxon>Sordariomycetes</taxon>
        <taxon>Sordariomycetidae</taxon>
        <taxon>Magnaporthales</taxon>
        <taxon>Pyriculariaceae</taxon>
        <taxon>Pyricularia</taxon>
    </lineage>
</organism>
<keyword evidence="1" id="KW-1185">Reference proteome</keyword>
<evidence type="ECO:0000313" key="1">
    <source>
        <dbReference type="Proteomes" id="UP000515153"/>
    </source>
</evidence>
<protein>
    <submittedName>
        <fullName evidence="2">Uncharacterized protein</fullName>
    </submittedName>
</protein>
<dbReference type="RefSeq" id="XP_030982616.1">
    <property type="nucleotide sequence ID" value="XM_031125907.1"/>
</dbReference>
<dbReference type="KEGG" id="pgri:PgNI_05877"/>